<dbReference type="VEuPathDB" id="MicrosporidiaDB:EDEG_00348"/>
<reference evidence="3" key="2">
    <citation type="submission" date="2015-07" db="EMBL/GenBank/DDBJ databases">
        <title>Contrasting host-pathogen interactions and genome evolution in two generalist and specialist microsporidian pathogens of mosquitoes.</title>
        <authorList>
            <consortium name="The Broad Institute Genomics Platform"/>
            <consortium name="The Broad Institute Genome Sequencing Center for Infectious Disease"/>
            <person name="Cuomo C.A."/>
            <person name="Sanscrainte N.D."/>
            <person name="Goldberg J.M."/>
            <person name="Heiman D."/>
            <person name="Young S."/>
            <person name="Zeng Q."/>
            <person name="Becnel J.J."/>
            <person name="Birren B.W."/>
        </authorList>
    </citation>
    <scope>NUCLEOTIDE SEQUENCE [LARGE SCALE GENOMIC DNA]</scope>
    <source>
        <strain evidence="3">USNM 41457</strain>
    </source>
</reference>
<dbReference type="HOGENOM" id="CLU_1115745_0_0_1"/>
<keyword evidence="1" id="KW-0472">Membrane</keyword>
<keyword evidence="1" id="KW-1133">Transmembrane helix</keyword>
<keyword evidence="1" id="KW-0812">Transmembrane</keyword>
<protein>
    <submittedName>
        <fullName evidence="2">Uncharacterized protein</fullName>
    </submittedName>
</protein>
<feature type="transmembrane region" description="Helical" evidence="1">
    <location>
        <begin position="176"/>
        <end position="197"/>
    </location>
</feature>
<dbReference type="EMBL" id="AFBI03000004">
    <property type="protein sequence ID" value="EJW01824.1"/>
    <property type="molecule type" value="Genomic_DNA"/>
</dbReference>
<reference evidence="2 3" key="1">
    <citation type="submission" date="2011-08" db="EMBL/GenBank/DDBJ databases">
        <authorList>
            <person name="Liu Z.J."/>
            <person name="Shi F.L."/>
            <person name="Lu J.Q."/>
            <person name="Li M."/>
            <person name="Wang Z.L."/>
        </authorList>
    </citation>
    <scope>NUCLEOTIDE SEQUENCE [LARGE SCALE GENOMIC DNA]</scope>
    <source>
        <strain evidence="2 3">USNM 41457</strain>
    </source>
</reference>
<dbReference type="AlphaFoldDB" id="J9D2L2"/>
<keyword evidence="3" id="KW-1185">Reference proteome</keyword>
<proteinExistence type="predicted"/>
<evidence type="ECO:0000256" key="1">
    <source>
        <dbReference type="SAM" id="Phobius"/>
    </source>
</evidence>
<accession>J9D2L2</accession>
<name>J9D2L2_EDHAE</name>
<comment type="caution">
    <text evidence="2">The sequence shown here is derived from an EMBL/GenBank/DDBJ whole genome shotgun (WGS) entry which is preliminary data.</text>
</comment>
<dbReference type="InParanoid" id="J9D2L2"/>
<evidence type="ECO:0000313" key="2">
    <source>
        <dbReference type="EMBL" id="EJW01824.1"/>
    </source>
</evidence>
<sequence>MNFIKITNQDKNMSVKYKTIEKSDNVNHLKQKNMQFIQSISSFSKLLFRKSVILSLMIILLDQVFKSINLNESAGNFSFLKMITTIFTVYVAYSLAKEIQPECKYDKEEKMSEFKNHTSNNSKNKKLLCFETQMGYFIEFLDTGGTQPIKIKDVREVDEKSKKMICKKNSKSEKNVIFIMFLYLKKILKIVFIWPFLVLTGLNRKFSNNTKSKDLSDNINSICFKLSNHRNQCLKNIEELNNELIDKKK</sequence>
<evidence type="ECO:0000313" key="3">
    <source>
        <dbReference type="Proteomes" id="UP000003163"/>
    </source>
</evidence>
<gene>
    <name evidence="2" type="ORF">EDEG_00348</name>
</gene>
<organism evidence="2 3">
    <name type="scientific">Edhazardia aedis (strain USNM 41457)</name>
    <name type="common">Microsporidian parasite</name>
    <dbReference type="NCBI Taxonomy" id="1003232"/>
    <lineage>
        <taxon>Eukaryota</taxon>
        <taxon>Fungi</taxon>
        <taxon>Fungi incertae sedis</taxon>
        <taxon>Microsporidia</taxon>
        <taxon>Edhazardia</taxon>
    </lineage>
</organism>
<dbReference type="Proteomes" id="UP000003163">
    <property type="component" value="Unassembled WGS sequence"/>
</dbReference>